<dbReference type="InterPro" id="IPR043597">
    <property type="entry name" value="TPH_dom"/>
</dbReference>
<feature type="domain" description="Trichohyalin-plectin-homology" evidence="16">
    <location>
        <begin position="100"/>
        <end position="451"/>
    </location>
</feature>
<evidence type="ECO:0000256" key="1">
    <source>
        <dbReference type="ARBA" id="ARBA00004123"/>
    </source>
</evidence>
<evidence type="ECO:0000313" key="17">
    <source>
        <dbReference type="EMBL" id="KNC46412.1"/>
    </source>
</evidence>
<keyword evidence="18" id="KW-1185">Reference proteome</keyword>
<evidence type="ECO:0000256" key="3">
    <source>
        <dbReference type="ARBA" id="ARBA00009158"/>
    </source>
</evidence>
<evidence type="ECO:0000313" key="18">
    <source>
        <dbReference type="Proteomes" id="UP000054408"/>
    </source>
</evidence>
<feature type="coiled-coil region" evidence="14">
    <location>
        <begin position="270"/>
        <end position="361"/>
    </location>
</feature>
<protein>
    <recommendedName>
        <fullName evidence="4">Meiosis-specific nuclear structural protein 1</fullName>
    </recommendedName>
</protein>
<feature type="region of interest" description="Disordered" evidence="15">
    <location>
        <begin position="466"/>
        <end position="553"/>
    </location>
</feature>
<dbReference type="eggNOG" id="ENOG502QS9D">
    <property type="taxonomic scope" value="Eukaryota"/>
</dbReference>
<reference evidence="17 18" key="1">
    <citation type="submission" date="2010-05" db="EMBL/GenBank/DDBJ databases">
        <title>The Genome Sequence of Thecamonas trahens ATCC 50062.</title>
        <authorList>
            <consortium name="The Broad Institute Genome Sequencing Platform"/>
            <person name="Russ C."/>
            <person name="Cuomo C."/>
            <person name="Shea T."/>
            <person name="Young S.K."/>
            <person name="Zeng Q."/>
            <person name="Koehrsen M."/>
            <person name="Haas B."/>
            <person name="Borodovsky M."/>
            <person name="Guigo R."/>
            <person name="Alvarado L."/>
            <person name="Berlin A."/>
            <person name="Bochicchio J."/>
            <person name="Borenstein D."/>
            <person name="Chapman S."/>
            <person name="Chen Z."/>
            <person name="Freedman E."/>
            <person name="Gellesch M."/>
            <person name="Goldberg J."/>
            <person name="Griggs A."/>
            <person name="Gujja S."/>
            <person name="Heilman E."/>
            <person name="Heiman D."/>
            <person name="Hepburn T."/>
            <person name="Howarth C."/>
            <person name="Jen D."/>
            <person name="Larson L."/>
            <person name="Mehta T."/>
            <person name="Park D."/>
            <person name="Pearson M."/>
            <person name="Roberts A."/>
            <person name="Saif S."/>
            <person name="Shenoy N."/>
            <person name="Sisk P."/>
            <person name="Stolte C."/>
            <person name="Sykes S."/>
            <person name="Thomson T."/>
            <person name="Walk T."/>
            <person name="White J."/>
            <person name="Yandava C."/>
            <person name="Burger G."/>
            <person name="Gray M.W."/>
            <person name="Holland P.W.H."/>
            <person name="King N."/>
            <person name="Lang F.B.F."/>
            <person name="Roger A.J."/>
            <person name="Ruiz-Trillo I."/>
            <person name="Lander E."/>
            <person name="Nusbaum C."/>
        </authorList>
    </citation>
    <scope>NUCLEOTIDE SEQUENCE [LARGE SCALE GENOMIC DNA]</scope>
    <source>
        <strain evidence="17 18">ATCC 50062</strain>
    </source>
</reference>
<dbReference type="EMBL" id="GL349442">
    <property type="protein sequence ID" value="KNC46412.1"/>
    <property type="molecule type" value="Genomic_DNA"/>
</dbReference>
<dbReference type="OrthoDB" id="197839at2759"/>
<keyword evidence="7 14" id="KW-0175">Coiled coil</keyword>
<dbReference type="STRING" id="461836.A0A0L0D297"/>
<evidence type="ECO:0000256" key="9">
    <source>
        <dbReference type="ARBA" id="ARBA00023212"/>
    </source>
</evidence>
<feature type="compositionally biased region" description="Low complexity" evidence="15">
    <location>
        <begin position="477"/>
        <end position="504"/>
    </location>
</feature>
<feature type="compositionally biased region" description="Basic and acidic residues" evidence="15">
    <location>
        <begin position="544"/>
        <end position="553"/>
    </location>
</feature>
<dbReference type="Proteomes" id="UP000054408">
    <property type="component" value="Unassembled WGS sequence"/>
</dbReference>
<dbReference type="GeneID" id="25562516"/>
<evidence type="ECO:0000256" key="7">
    <source>
        <dbReference type="ARBA" id="ARBA00023054"/>
    </source>
</evidence>
<name>A0A0L0D297_THETB</name>
<keyword evidence="10" id="KW-0539">Nucleus</keyword>
<keyword evidence="11" id="KW-0469">Meiosis</keyword>
<dbReference type="GO" id="GO:0051321">
    <property type="term" value="P:meiotic cell cycle"/>
    <property type="evidence" value="ECO:0007669"/>
    <property type="project" value="UniProtKB-KW"/>
</dbReference>
<comment type="subcellular location">
    <subcellularLocation>
        <location evidence="2">Cytoplasm</location>
        <location evidence="2">Cytoskeleton</location>
        <location evidence="2">Flagellum axoneme</location>
    </subcellularLocation>
    <subcellularLocation>
        <location evidence="1">Nucleus</location>
    </subcellularLocation>
</comment>
<dbReference type="GO" id="GO:0005634">
    <property type="term" value="C:nucleus"/>
    <property type="evidence" value="ECO:0007669"/>
    <property type="project" value="UniProtKB-SubCell"/>
</dbReference>
<evidence type="ECO:0000256" key="5">
    <source>
        <dbReference type="ARBA" id="ARBA00022490"/>
    </source>
</evidence>
<dbReference type="OMA" id="QIRNQMV"/>
<keyword evidence="6" id="KW-0282">Flagellum</keyword>
<organism evidence="17 18">
    <name type="scientific">Thecamonas trahens ATCC 50062</name>
    <dbReference type="NCBI Taxonomy" id="461836"/>
    <lineage>
        <taxon>Eukaryota</taxon>
        <taxon>Apusozoa</taxon>
        <taxon>Apusomonadida</taxon>
        <taxon>Apusomonadidae</taxon>
        <taxon>Thecamonas</taxon>
    </lineage>
</organism>
<feature type="coiled-coil region" evidence="14">
    <location>
        <begin position="167"/>
        <end position="198"/>
    </location>
</feature>
<gene>
    <name evidence="17" type="ORF">AMSG_02867</name>
</gene>
<dbReference type="InterPro" id="IPR026504">
    <property type="entry name" value="MNS1"/>
</dbReference>
<keyword evidence="12" id="KW-0966">Cell projection</keyword>
<evidence type="ECO:0000256" key="2">
    <source>
        <dbReference type="ARBA" id="ARBA00004611"/>
    </source>
</evidence>
<sequence>MRMRERERMAETRRGELHSHLATDRIEFGAHVSNDRVQAKRRMREMRAAQQEAQMAAEVERTGAAREAAARRRAEEVALANEVERRKADALRDAKLRQLIREDSAELRELQSRLKAAYLTKERAAQMAEKELMFQQRVAEEQARDRQLLEEWQRAFVDEDARMAANAAKATAYRESLQEQLEAKEAAKEAAYEEFLREKAMIDEIVAKIQAEDDASARERLEKQRETREYIDEFMRQREAIKTAERARIEAENVEIAAYVKQQEERKARFEATRRAKDALRERVREQQAAAIAQQEASRRELEDLRQELHWEEQEAAARARERAEMEKRIRQRIEMQASYKEQMEAKARRAQARRDEEEAFRAAMLEKFAQDEKLEQMAANKRRMRQIQHRREVDELIRQRREAYEAELSAEHDRRAQEREFEAYRAAIIEEERQRLIKEHASKLLGYLPKGVLKDANDVNLLPEDLRSGFKPKPKPYGSSGPAPPWATSSAASRPAASALASSEGNFLAHPVAAHSPYQTTNQANFAPPPQAAAGRRPAHAAPDYRNRPFHL</sequence>
<dbReference type="RefSeq" id="XP_013760705.1">
    <property type="nucleotide sequence ID" value="XM_013905251.1"/>
</dbReference>
<evidence type="ECO:0000256" key="13">
    <source>
        <dbReference type="ARBA" id="ARBA00046114"/>
    </source>
</evidence>
<evidence type="ECO:0000256" key="14">
    <source>
        <dbReference type="SAM" id="Coils"/>
    </source>
</evidence>
<evidence type="ECO:0000256" key="4">
    <source>
        <dbReference type="ARBA" id="ARBA00014813"/>
    </source>
</evidence>
<keyword evidence="8" id="KW-0969">Cilium</keyword>
<dbReference type="Pfam" id="PF13868">
    <property type="entry name" value="TPH"/>
    <property type="match status" value="1"/>
</dbReference>
<dbReference type="PANTHER" id="PTHR19265:SF0">
    <property type="entry name" value="MEIOSIS-SPECIFIC NUCLEAR STRUCTURAL PROTEIN 1"/>
    <property type="match status" value="1"/>
</dbReference>
<evidence type="ECO:0000256" key="10">
    <source>
        <dbReference type="ARBA" id="ARBA00023242"/>
    </source>
</evidence>
<evidence type="ECO:0000256" key="6">
    <source>
        <dbReference type="ARBA" id="ARBA00022846"/>
    </source>
</evidence>
<comment type="similarity">
    <text evidence="3">Belongs to the MNS1 family.</text>
</comment>
<evidence type="ECO:0000256" key="11">
    <source>
        <dbReference type="ARBA" id="ARBA00023254"/>
    </source>
</evidence>
<keyword evidence="5" id="KW-0963">Cytoplasm</keyword>
<keyword evidence="9" id="KW-0206">Cytoskeleton</keyword>
<evidence type="ECO:0000256" key="12">
    <source>
        <dbReference type="ARBA" id="ARBA00023273"/>
    </source>
</evidence>
<feature type="region of interest" description="Disordered" evidence="15">
    <location>
        <begin position="1"/>
        <end position="22"/>
    </location>
</feature>
<evidence type="ECO:0000259" key="16">
    <source>
        <dbReference type="Pfam" id="PF13868"/>
    </source>
</evidence>
<feature type="compositionally biased region" description="Low complexity" evidence="15">
    <location>
        <begin position="523"/>
        <end position="543"/>
    </location>
</feature>
<dbReference type="PANTHER" id="PTHR19265">
    <property type="entry name" value="MEIOSIS-SPECIFIC NUCLEAR STRUCTURAL PROTEIN 1"/>
    <property type="match status" value="1"/>
</dbReference>
<evidence type="ECO:0000256" key="8">
    <source>
        <dbReference type="ARBA" id="ARBA00023069"/>
    </source>
</evidence>
<comment type="function">
    <text evidence="13">Microtubule inner protein (MIP) part of the dynein-decorated doublet microtubules (DMTs) in cilia axoneme, which is required for motile cilia beating. May play a role in the control of meiotic division and germ cell differentiation through regulation of pairing and recombination during meiosis. Required for sperm flagella assembly. May play a role in the assembly and function of the outer dynein arm-docking complex (ODA-DC). ODA-DC mediates outer dynein arms (ODA) binding onto the axonemal doublet microtubules.</text>
</comment>
<dbReference type="AlphaFoldDB" id="A0A0L0D297"/>
<accession>A0A0L0D297</accession>
<proteinExistence type="inferred from homology"/>
<evidence type="ECO:0000256" key="15">
    <source>
        <dbReference type="SAM" id="MobiDB-lite"/>
    </source>
</evidence>